<dbReference type="InterPro" id="IPR050559">
    <property type="entry name" value="P-Pant_transferase_sf"/>
</dbReference>
<organism evidence="4 5">
    <name type="scientific">Propionibacterium cyclohexanicum</name>
    <dbReference type="NCBI Taxonomy" id="64702"/>
    <lineage>
        <taxon>Bacteria</taxon>
        <taxon>Bacillati</taxon>
        <taxon>Actinomycetota</taxon>
        <taxon>Actinomycetes</taxon>
        <taxon>Propionibacteriales</taxon>
        <taxon>Propionibacteriaceae</taxon>
        <taxon>Propionibacterium</taxon>
    </lineage>
</organism>
<dbReference type="Gene3D" id="3.90.470.20">
    <property type="entry name" value="4'-phosphopantetheinyl transferase domain"/>
    <property type="match status" value="1"/>
</dbReference>
<dbReference type="GO" id="GO:0019878">
    <property type="term" value="P:lysine biosynthetic process via aminoadipic acid"/>
    <property type="evidence" value="ECO:0007669"/>
    <property type="project" value="TreeGrafter"/>
</dbReference>
<dbReference type="InterPro" id="IPR008278">
    <property type="entry name" value="4-PPantetheinyl_Trfase_dom"/>
</dbReference>
<dbReference type="InterPro" id="IPR037143">
    <property type="entry name" value="4-PPantetheinyl_Trfase_dom_sf"/>
</dbReference>
<evidence type="ECO:0000256" key="2">
    <source>
        <dbReference type="ARBA" id="ARBA00022679"/>
    </source>
</evidence>
<dbReference type="OrthoDB" id="3732807at2"/>
<proteinExistence type="inferred from homology"/>
<dbReference type="RefSeq" id="WP_091968900.1">
    <property type="nucleotide sequence ID" value="NZ_FOGZ01000009.1"/>
</dbReference>
<evidence type="ECO:0000256" key="1">
    <source>
        <dbReference type="ARBA" id="ARBA00010990"/>
    </source>
</evidence>
<dbReference type="GO" id="GO:0005829">
    <property type="term" value="C:cytosol"/>
    <property type="evidence" value="ECO:0007669"/>
    <property type="project" value="TreeGrafter"/>
</dbReference>
<evidence type="ECO:0000313" key="5">
    <source>
        <dbReference type="Proteomes" id="UP000198815"/>
    </source>
</evidence>
<dbReference type="EMBL" id="FOGZ01000009">
    <property type="protein sequence ID" value="SER75663.1"/>
    <property type="molecule type" value="Genomic_DNA"/>
</dbReference>
<dbReference type="GO" id="GO:0000287">
    <property type="term" value="F:magnesium ion binding"/>
    <property type="evidence" value="ECO:0007669"/>
    <property type="project" value="InterPro"/>
</dbReference>
<comment type="similarity">
    <text evidence="1">Belongs to the P-Pant transferase superfamily. Gsp/Sfp/HetI/AcpT family.</text>
</comment>
<dbReference type="PANTHER" id="PTHR12215">
    <property type="entry name" value="PHOSPHOPANTETHEINE TRANSFERASE"/>
    <property type="match status" value="1"/>
</dbReference>
<keyword evidence="2 4" id="KW-0808">Transferase</keyword>
<dbReference type="GO" id="GO:0008897">
    <property type="term" value="F:holo-[acyl-carrier-protein] synthase activity"/>
    <property type="evidence" value="ECO:0007669"/>
    <property type="project" value="InterPro"/>
</dbReference>
<dbReference type="PANTHER" id="PTHR12215:SF10">
    <property type="entry name" value="L-AMINOADIPATE-SEMIALDEHYDE DEHYDROGENASE-PHOSPHOPANTETHEINYL TRANSFERASE"/>
    <property type="match status" value="1"/>
</dbReference>
<reference evidence="4 5" key="1">
    <citation type="submission" date="2016-10" db="EMBL/GenBank/DDBJ databases">
        <authorList>
            <person name="de Groot N.N."/>
        </authorList>
    </citation>
    <scope>NUCLEOTIDE SEQUENCE [LARGE SCALE GENOMIC DNA]</scope>
    <source>
        <strain evidence="4 5">DSM 16859</strain>
    </source>
</reference>
<sequence>MMGVSVVVAWWARPTRLPSAVAHTKLWGDDAERAGQIRDDEARTAFVAAHRLLRWAVTATFPGVPQVRIERTATGRPVIAERPGASVSLSHGHDLVAVAIGVGPQVGIDVEDRPVPEWRDAAEAVFHPSELAQLLDMPCEQQEVAFRRLWMAKEAWAKAAGIGIGRPQALPPLSFRSGNWQPVDRSWRLLSAPLQIPTTLAVLGKCEVIVWHRPEL</sequence>
<accession>A0A1H9RU64</accession>
<dbReference type="SUPFAM" id="SSF56214">
    <property type="entry name" value="4'-phosphopantetheinyl transferase"/>
    <property type="match status" value="2"/>
</dbReference>
<dbReference type="STRING" id="64702.SAMN05443377_1097"/>
<gene>
    <name evidence="4" type="ORF">SAMN05443377_1097</name>
</gene>
<dbReference type="Pfam" id="PF01648">
    <property type="entry name" value="ACPS"/>
    <property type="match status" value="1"/>
</dbReference>
<protein>
    <submittedName>
        <fullName evidence="4">4'-phosphopantetheinyl transferase superfamily protein</fullName>
    </submittedName>
</protein>
<keyword evidence="5" id="KW-1185">Reference proteome</keyword>
<feature type="domain" description="4'-phosphopantetheinyl transferase" evidence="3">
    <location>
        <begin position="105"/>
        <end position="176"/>
    </location>
</feature>
<name>A0A1H9RU64_9ACTN</name>
<dbReference type="AlphaFoldDB" id="A0A1H9RU64"/>
<dbReference type="Proteomes" id="UP000198815">
    <property type="component" value="Unassembled WGS sequence"/>
</dbReference>
<evidence type="ECO:0000313" key="4">
    <source>
        <dbReference type="EMBL" id="SER75663.1"/>
    </source>
</evidence>
<evidence type="ECO:0000259" key="3">
    <source>
        <dbReference type="Pfam" id="PF01648"/>
    </source>
</evidence>